<name>A0A345T1G7_9ACTN</name>
<dbReference type="OrthoDB" id="9793039at2"/>
<feature type="compositionally biased region" description="Basic and acidic residues" evidence="1">
    <location>
        <begin position="228"/>
        <end position="241"/>
    </location>
</feature>
<feature type="domain" description="VOC" evidence="2">
    <location>
        <begin position="140"/>
        <end position="249"/>
    </location>
</feature>
<dbReference type="KEGG" id="stri:C7M71_022875"/>
<gene>
    <name evidence="3" type="ORF">C7M71_022875</name>
</gene>
<dbReference type="PROSITE" id="PS51819">
    <property type="entry name" value="VOC"/>
    <property type="match status" value="2"/>
</dbReference>
<dbReference type="Gene3D" id="3.10.180.10">
    <property type="entry name" value="2,3-Dihydroxybiphenyl 1,2-Dioxygenase, domain 1"/>
    <property type="match status" value="2"/>
</dbReference>
<evidence type="ECO:0000256" key="1">
    <source>
        <dbReference type="SAM" id="MobiDB-lite"/>
    </source>
</evidence>
<accession>A0A345T1G7</accession>
<keyword evidence="4" id="KW-1185">Reference proteome</keyword>
<dbReference type="Pfam" id="PF18029">
    <property type="entry name" value="Glyoxalase_6"/>
    <property type="match status" value="1"/>
</dbReference>
<evidence type="ECO:0000313" key="3">
    <source>
        <dbReference type="EMBL" id="AXI79822.1"/>
    </source>
</evidence>
<dbReference type="InterPro" id="IPR029068">
    <property type="entry name" value="Glyas_Bleomycin-R_OHBP_Dase"/>
</dbReference>
<dbReference type="AlphaFoldDB" id="A0A345T1G7"/>
<reference evidence="4" key="1">
    <citation type="submission" date="2018-07" db="EMBL/GenBank/DDBJ databases">
        <title>Streptacidiphilus bronchialis DSM 106435 chromosome.</title>
        <authorList>
            <person name="Batra D."/>
            <person name="Gulvik C.A."/>
        </authorList>
    </citation>
    <scope>NUCLEOTIDE SEQUENCE [LARGE SCALE GENOMIC DNA]</scope>
    <source>
        <strain evidence="4">DSM 106435</strain>
    </source>
</reference>
<dbReference type="InterPro" id="IPR037523">
    <property type="entry name" value="VOC_core"/>
</dbReference>
<dbReference type="InterPro" id="IPR052164">
    <property type="entry name" value="Anthracycline_SecMetBiosynth"/>
</dbReference>
<protein>
    <submittedName>
        <fullName evidence="3">VOC family protein</fullName>
    </submittedName>
</protein>
<proteinExistence type="predicted"/>
<evidence type="ECO:0000313" key="4">
    <source>
        <dbReference type="Proteomes" id="UP000249340"/>
    </source>
</evidence>
<sequence>MTAVRVQCAQGTPCWVSLMARDLGTAETFYGALLGWEFESGPVRLGRYVRATLNGAPVAGLGVAPADLGFPVEWTTYFAADSTDGTAQRIRECGGTVAVGPLQADESGRLVIASDVSGAVFGVWEGQEHQGWQTVGVPGAPAWTELVTSDGDAAAAFYGSVFGPAVERSGDDAVLRVEGRAVAGIRGAAALRGGPPRWRIYFAVADADRAARRAVELGGRLLVEPQESPHGRVARLSDPEGGRFSVVQR</sequence>
<dbReference type="Proteomes" id="UP000249340">
    <property type="component" value="Chromosome"/>
</dbReference>
<dbReference type="SUPFAM" id="SSF54593">
    <property type="entry name" value="Glyoxalase/Bleomycin resistance protein/Dihydroxybiphenyl dioxygenase"/>
    <property type="match status" value="2"/>
</dbReference>
<dbReference type="PANTHER" id="PTHR33993">
    <property type="entry name" value="GLYOXALASE-RELATED"/>
    <property type="match status" value="1"/>
</dbReference>
<organism evidence="3 4">
    <name type="scientific">Peterkaempfera bronchialis</name>
    <dbReference type="NCBI Taxonomy" id="2126346"/>
    <lineage>
        <taxon>Bacteria</taxon>
        <taxon>Bacillati</taxon>
        <taxon>Actinomycetota</taxon>
        <taxon>Actinomycetes</taxon>
        <taxon>Kitasatosporales</taxon>
        <taxon>Streptomycetaceae</taxon>
        <taxon>Peterkaempfera</taxon>
    </lineage>
</organism>
<evidence type="ECO:0000259" key="2">
    <source>
        <dbReference type="PROSITE" id="PS51819"/>
    </source>
</evidence>
<feature type="region of interest" description="Disordered" evidence="1">
    <location>
        <begin position="228"/>
        <end position="249"/>
    </location>
</feature>
<dbReference type="EMBL" id="CP031264">
    <property type="protein sequence ID" value="AXI79822.1"/>
    <property type="molecule type" value="Genomic_DNA"/>
</dbReference>
<dbReference type="InterPro" id="IPR041581">
    <property type="entry name" value="Glyoxalase_6"/>
</dbReference>
<dbReference type="PANTHER" id="PTHR33993:SF10">
    <property type="entry name" value="CONSERVED PROTEIN"/>
    <property type="match status" value="1"/>
</dbReference>
<dbReference type="RefSeq" id="WP_111492898.1">
    <property type="nucleotide sequence ID" value="NZ_CP031264.1"/>
</dbReference>
<dbReference type="CDD" id="cd07247">
    <property type="entry name" value="SgaA_N_like"/>
    <property type="match status" value="2"/>
</dbReference>
<feature type="domain" description="VOC" evidence="2">
    <location>
        <begin position="12"/>
        <end position="126"/>
    </location>
</feature>